<accession>A0A8J3FXU9</accession>
<name>A0A8J3FXU9_9PSEU</name>
<dbReference type="RefSeq" id="WP_189061969.1">
    <property type="nucleotide sequence ID" value="NZ_BMMK01000058.1"/>
</dbReference>
<protein>
    <submittedName>
        <fullName evidence="3">Serine protease</fullName>
    </submittedName>
</protein>
<reference evidence="3" key="1">
    <citation type="journal article" date="2014" name="Int. J. Syst. Evol. Microbiol.">
        <title>Complete genome sequence of Corynebacterium casei LMG S-19264T (=DSM 44701T), isolated from a smear-ripened cheese.</title>
        <authorList>
            <consortium name="US DOE Joint Genome Institute (JGI-PGF)"/>
            <person name="Walter F."/>
            <person name="Albersmeier A."/>
            <person name="Kalinowski J."/>
            <person name="Ruckert C."/>
        </authorList>
    </citation>
    <scope>NUCLEOTIDE SEQUENCE</scope>
    <source>
        <strain evidence="3">CGMCC 4.5737</strain>
    </source>
</reference>
<dbReference type="GO" id="GO:0008233">
    <property type="term" value="F:peptidase activity"/>
    <property type="evidence" value="ECO:0007669"/>
    <property type="project" value="UniProtKB-KW"/>
</dbReference>
<dbReference type="Pfam" id="PF00079">
    <property type="entry name" value="Serpin"/>
    <property type="match status" value="1"/>
</dbReference>
<dbReference type="GO" id="GO:0004867">
    <property type="term" value="F:serine-type endopeptidase inhibitor activity"/>
    <property type="evidence" value="ECO:0007669"/>
    <property type="project" value="InterPro"/>
</dbReference>
<evidence type="ECO:0000259" key="2">
    <source>
        <dbReference type="SMART" id="SM00093"/>
    </source>
</evidence>
<dbReference type="GO" id="GO:0006508">
    <property type="term" value="P:proteolysis"/>
    <property type="evidence" value="ECO:0007669"/>
    <property type="project" value="UniProtKB-KW"/>
</dbReference>
<dbReference type="Gene3D" id="3.30.497.10">
    <property type="entry name" value="Antithrombin, subunit I, domain 2"/>
    <property type="match status" value="1"/>
</dbReference>
<dbReference type="PROSITE" id="PS51257">
    <property type="entry name" value="PROKAR_LIPOPROTEIN"/>
    <property type="match status" value="1"/>
</dbReference>
<evidence type="ECO:0000313" key="4">
    <source>
        <dbReference type="Proteomes" id="UP000637578"/>
    </source>
</evidence>
<sequence length="377" mass="40056">MSSAKTATEHLAFAWNTHRVLSPNPAVGACLSPLSVASALGLLAAGAGGITRAELVAALTGDPEGDPWSHADLLTATSTLAQPPDGERPRLAVSNTLWTADEVRVNPAFVEELGRWPAGTVRPTSFAPDPETARNAINADVAETTRGLIPQLLNPGVVTADMLAALVNALYLRTGWRHAFPERDTAPRAFHTPHGIRDVATMRLTERLAHAAADGWQVVRLPAAGEVTVDVLLPDGELAGAEPDLDARRLGALLEAAEPRRVELHLPRIEVSARFRLDTGLGELGVRTAFSERADLSGISTDPPLRISAAVHQAVLRLDEQGLEGAAATAVMFVPLMAVPERERPVVVRVDRPFLLLVRHARTGGVLFLARVVDPGG</sequence>
<dbReference type="Gene3D" id="2.30.39.10">
    <property type="entry name" value="Alpha-1-antitrypsin, domain 1"/>
    <property type="match status" value="1"/>
</dbReference>
<dbReference type="InterPro" id="IPR036186">
    <property type="entry name" value="Serpin_sf"/>
</dbReference>
<keyword evidence="3" id="KW-0645">Protease</keyword>
<proteinExistence type="inferred from homology"/>
<dbReference type="PANTHER" id="PTHR11461">
    <property type="entry name" value="SERINE PROTEASE INHIBITOR, SERPIN"/>
    <property type="match status" value="1"/>
</dbReference>
<comment type="similarity">
    <text evidence="1">Belongs to the serpin family.</text>
</comment>
<feature type="domain" description="Serpin" evidence="2">
    <location>
        <begin position="15"/>
        <end position="375"/>
    </location>
</feature>
<dbReference type="InterPro" id="IPR042185">
    <property type="entry name" value="Serpin_sf_2"/>
</dbReference>
<dbReference type="Proteomes" id="UP000637578">
    <property type="component" value="Unassembled WGS sequence"/>
</dbReference>
<dbReference type="PANTHER" id="PTHR11461:SF211">
    <property type="entry name" value="GH10112P-RELATED"/>
    <property type="match status" value="1"/>
</dbReference>
<comment type="caution">
    <text evidence="3">The sequence shown here is derived from an EMBL/GenBank/DDBJ whole genome shotgun (WGS) entry which is preliminary data.</text>
</comment>
<dbReference type="InterPro" id="IPR023795">
    <property type="entry name" value="Serpin_CS"/>
</dbReference>
<dbReference type="InterPro" id="IPR042178">
    <property type="entry name" value="Serpin_sf_1"/>
</dbReference>
<dbReference type="PROSITE" id="PS00284">
    <property type="entry name" value="SERPIN"/>
    <property type="match status" value="1"/>
</dbReference>
<dbReference type="Gene3D" id="2.10.310.10">
    <property type="entry name" value="Serpins superfamily"/>
    <property type="match status" value="1"/>
</dbReference>
<evidence type="ECO:0000313" key="3">
    <source>
        <dbReference type="EMBL" id="GGM82886.1"/>
    </source>
</evidence>
<dbReference type="CDD" id="cd19590">
    <property type="entry name" value="serpin_thermopin-like"/>
    <property type="match status" value="1"/>
</dbReference>
<dbReference type="EMBL" id="BMMK01000058">
    <property type="protein sequence ID" value="GGM82886.1"/>
    <property type="molecule type" value="Genomic_DNA"/>
</dbReference>
<dbReference type="SMART" id="SM00093">
    <property type="entry name" value="SERPIN"/>
    <property type="match status" value="1"/>
</dbReference>
<dbReference type="GO" id="GO:0005615">
    <property type="term" value="C:extracellular space"/>
    <property type="evidence" value="ECO:0007669"/>
    <property type="project" value="InterPro"/>
</dbReference>
<keyword evidence="3" id="KW-0378">Hydrolase</keyword>
<organism evidence="3 4">
    <name type="scientific">Longimycelium tulufanense</name>
    <dbReference type="NCBI Taxonomy" id="907463"/>
    <lineage>
        <taxon>Bacteria</taxon>
        <taxon>Bacillati</taxon>
        <taxon>Actinomycetota</taxon>
        <taxon>Actinomycetes</taxon>
        <taxon>Pseudonocardiales</taxon>
        <taxon>Pseudonocardiaceae</taxon>
        <taxon>Longimycelium</taxon>
    </lineage>
</organism>
<reference evidence="3" key="2">
    <citation type="submission" date="2020-09" db="EMBL/GenBank/DDBJ databases">
        <authorList>
            <person name="Sun Q."/>
            <person name="Zhou Y."/>
        </authorList>
    </citation>
    <scope>NUCLEOTIDE SEQUENCE</scope>
    <source>
        <strain evidence="3">CGMCC 4.5737</strain>
    </source>
</reference>
<gene>
    <name evidence="3" type="ORF">GCM10012275_61770</name>
</gene>
<keyword evidence="4" id="KW-1185">Reference proteome</keyword>
<dbReference type="SUPFAM" id="SSF56574">
    <property type="entry name" value="Serpins"/>
    <property type="match status" value="1"/>
</dbReference>
<dbReference type="InterPro" id="IPR000215">
    <property type="entry name" value="Serpin_fam"/>
</dbReference>
<dbReference type="AlphaFoldDB" id="A0A8J3FXU9"/>
<dbReference type="InterPro" id="IPR023796">
    <property type="entry name" value="Serpin_dom"/>
</dbReference>
<evidence type="ECO:0000256" key="1">
    <source>
        <dbReference type="RuleBase" id="RU000411"/>
    </source>
</evidence>